<organism evidence="1 2">
    <name type="scientific">Richelia sinica FACHB-800</name>
    <dbReference type="NCBI Taxonomy" id="1357546"/>
    <lineage>
        <taxon>Bacteria</taxon>
        <taxon>Bacillati</taxon>
        <taxon>Cyanobacteriota</taxon>
        <taxon>Cyanophyceae</taxon>
        <taxon>Nostocales</taxon>
        <taxon>Nostocaceae</taxon>
        <taxon>Richelia</taxon>
    </lineage>
</organism>
<reference evidence="1" key="1">
    <citation type="submission" date="2017-04" db="EMBL/GenBank/DDBJ databases">
        <title>Genome deletions in a multicellular cyanobacterial endosymbiont for morphological adaptation in marine diatoms.</title>
        <authorList>
            <person name="Wang Y."/>
            <person name="Gao H."/>
            <person name="Li R."/>
            <person name="Xu X."/>
        </authorList>
    </citation>
    <scope>NUCLEOTIDE SEQUENCE</scope>
    <source>
        <strain evidence="1">FACHB 800</strain>
    </source>
</reference>
<evidence type="ECO:0000313" key="2">
    <source>
        <dbReference type="Proteomes" id="UP000683511"/>
    </source>
</evidence>
<dbReference type="Proteomes" id="UP000683511">
    <property type="component" value="Chromosome"/>
</dbReference>
<accession>A0A975Y5Q7</accession>
<keyword evidence="2" id="KW-1185">Reference proteome</keyword>
<evidence type="ECO:0000313" key="1">
    <source>
        <dbReference type="EMBL" id="QXE24478.1"/>
    </source>
</evidence>
<proteinExistence type="predicted"/>
<protein>
    <submittedName>
        <fullName evidence="1">Uncharacterized protein</fullName>
    </submittedName>
</protein>
<dbReference type="AlphaFoldDB" id="A0A975Y5Q7"/>
<dbReference type="KEGG" id="rsin:B6N60_03183"/>
<sequence length="48" mass="5589">MLDNWRRSGVCLRHAARTGVAEVTEVWLGYATLSEERRRFVNYFSSTP</sequence>
<name>A0A975Y5Q7_9NOST</name>
<gene>
    <name evidence="1" type="ORF">B6N60_03183</name>
</gene>
<dbReference type="EMBL" id="CP021056">
    <property type="protein sequence ID" value="QXE24478.1"/>
    <property type="molecule type" value="Genomic_DNA"/>
</dbReference>